<dbReference type="InterPro" id="IPR015422">
    <property type="entry name" value="PyrdxlP-dep_Trfase_small"/>
</dbReference>
<keyword evidence="1" id="KW-0663">Pyridoxal phosphate</keyword>
<evidence type="ECO:0000313" key="4">
    <source>
        <dbReference type="Proteomes" id="UP000295151"/>
    </source>
</evidence>
<accession>A0A4R7TH12</accession>
<dbReference type="OrthoDB" id="9763453at2"/>
<dbReference type="Gene3D" id="3.90.1150.10">
    <property type="entry name" value="Aspartate Aminotransferase, domain 1"/>
    <property type="match status" value="1"/>
</dbReference>
<dbReference type="PANTHER" id="PTHR43795">
    <property type="entry name" value="BIFUNCTIONAL ASPARTATE AMINOTRANSFERASE AND GLUTAMATE/ASPARTATE-PREPHENATE AMINOTRANSFERASE-RELATED"/>
    <property type="match status" value="1"/>
</dbReference>
<comment type="caution">
    <text evidence="3">The sequence shown here is derived from an EMBL/GenBank/DDBJ whole genome shotgun (WGS) entry which is preliminary data.</text>
</comment>
<dbReference type="SUPFAM" id="SSF53383">
    <property type="entry name" value="PLP-dependent transferases"/>
    <property type="match status" value="1"/>
</dbReference>
<dbReference type="GO" id="GO:0008483">
    <property type="term" value="F:transaminase activity"/>
    <property type="evidence" value="ECO:0007669"/>
    <property type="project" value="TreeGrafter"/>
</dbReference>
<protein>
    <submittedName>
        <fullName evidence="3">1-aminocyclopropane-1-carboxylate synthase</fullName>
    </submittedName>
</protein>
<dbReference type="GO" id="GO:0006520">
    <property type="term" value="P:amino acid metabolic process"/>
    <property type="evidence" value="ECO:0007669"/>
    <property type="project" value="TreeGrafter"/>
</dbReference>
<keyword evidence="4" id="KW-1185">Reference proteome</keyword>
<dbReference type="AlphaFoldDB" id="A0A4R7TH12"/>
<dbReference type="InterPro" id="IPR004839">
    <property type="entry name" value="Aminotransferase_I/II_large"/>
</dbReference>
<evidence type="ECO:0000313" key="3">
    <source>
        <dbReference type="EMBL" id="TDU91555.1"/>
    </source>
</evidence>
<feature type="domain" description="Aminotransferase class I/classII large" evidence="2">
    <location>
        <begin position="46"/>
        <end position="383"/>
    </location>
</feature>
<dbReference type="EMBL" id="SOCE01000001">
    <property type="protein sequence ID" value="TDU91555.1"/>
    <property type="molecule type" value="Genomic_DNA"/>
</dbReference>
<dbReference type="Pfam" id="PF00155">
    <property type="entry name" value="Aminotran_1_2"/>
    <property type="match status" value="1"/>
</dbReference>
<dbReference type="RefSeq" id="WP_133981280.1">
    <property type="nucleotide sequence ID" value="NZ_SOCE01000001.1"/>
</dbReference>
<dbReference type="GO" id="GO:0030170">
    <property type="term" value="F:pyridoxal phosphate binding"/>
    <property type="evidence" value="ECO:0007669"/>
    <property type="project" value="InterPro"/>
</dbReference>
<dbReference type="InterPro" id="IPR015421">
    <property type="entry name" value="PyrdxlP-dep_Trfase_major"/>
</dbReference>
<gene>
    <name evidence="3" type="ORF">EV138_5163</name>
</gene>
<dbReference type="Gene3D" id="3.40.640.10">
    <property type="entry name" value="Type I PLP-dependent aspartate aminotransferase-like (Major domain)"/>
    <property type="match status" value="1"/>
</dbReference>
<reference evidence="3 4" key="1">
    <citation type="submission" date="2019-03" db="EMBL/GenBank/DDBJ databases">
        <title>Genomic Encyclopedia of Type Strains, Phase III (KMG-III): the genomes of soil and plant-associated and newly described type strains.</title>
        <authorList>
            <person name="Whitman W."/>
        </authorList>
    </citation>
    <scope>NUCLEOTIDE SEQUENCE [LARGE SCALE GENOMIC DNA]</scope>
    <source>
        <strain evidence="3 4">VKM Ac-2575</strain>
    </source>
</reference>
<organism evidence="3 4">
    <name type="scientific">Kribbella voronezhensis</name>
    <dbReference type="NCBI Taxonomy" id="2512212"/>
    <lineage>
        <taxon>Bacteria</taxon>
        <taxon>Bacillati</taxon>
        <taxon>Actinomycetota</taxon>
        <taxon>Actinomycetes</taxon>
        <taxon>Propionibacteriales</taxon>
        <taxon>Kribbellaceae</taxon>
        <taxon>Kribbella</taxon>
    </lineage>
</organism>
<dbReference type="CDD" id="cd00609">
    <property type="entry name" value="AAT_like"/>
    <property type="match status" value="1"/>
</dbReference>
<dbReference type="InterPro" id="IPR050478">
    <property type="entry name" value="Ethylene_sulfur-biosynth"/>
</dbReference>
<dbReference type="Proteomes" id="UP000295151">
    <property type="component" value="Unassembled WGS sequence"/>
</dbReference>
<dbReference type="PRINTS" id="PR00753">
    <property type="entry name" value="ACCSYNTHASE"/>
</dbReference>
<dbReference type="InterPro" id="IPR015424">
    <property type="entry name" value="PyrdxlP-dep_Trfase"/>
</dbReference>
<evidence type="ECO:0000259" key="2">
    <source>
        <dbReference type="Pfam" id="PF00155"/>
    </source>
</evidence>
<name>A0A4R7TH12_9ACTN</name>
<sequence>MTADPYAVMSADPWSPDNPDGYIDLSVAENRLVFDLLAPKLTAPRSLTAEDTHYQDLAGSPSLRRELARFLTELQGPEVDPADLVVLGGAGAALEILAFALCDPGDGIVVPAPYFAGVDFAFSARAGVEVVPAWPETGLQLTAEAVDRAIREAPVPVRAVALLSPNNPLGVTYDEPTLRAVAEVAASHDLHLIADEIYAGSVHGSASFVSTASLVPSALPAERLHVVWGFAKDFGLSGFKVGVLHTRNPEVRTIAQRLGRLATASSDTQAVLRDLLADREWTKSFLTESRTRLATSYQLTTEALDAAGIPYLPATAGLFLYLDLSQFLPEPTFESERALADRIFTEARVHLTPGAAFHTPLPGHYRLCFATTPQAVTTAIARLAGLLTA</sequence>
<evidence type="ECO:0000256" key="1">
    <source>
        <dbReference type="ARBA" id="ARBA00022898"/>
    </source>
</evidence>
<dbReference type="PANTHER" id="PTHR43795:SF39">
    <property type="entry name" value="AMINOTRANSFERASE CLASS I_CLASSII DOMAIN-CONTAINING PROTEIN"/>
    <property type="match status" value="1"/>
</dbReference>
<proteinExistence type="predicted"/>